<evidence type="ECO:0000256" key="10">
    <source>
        <dbReference type="PROSITE-ProRule" id="PRU01360"/>
    </source>
</evidence>
<keyword evidence="4 10" id="KW-0812">Transmembrane</keyword>
<evidence type="ECO:0000256" key="5">
    <source>
        <dbReference type="ARBA" id="ARBA00022729"/>
    </source>
</evidence>
<dbReference type="Pfam" id="PF00593">
    <property type="entry name" value="TonB_dep_Rec_b-barrel"/>
    <property type="match status" value="1"/>
</dbReference>
<evidence type="ECO:0000313" key="15">
    <source>
        <dbReference type="Proteomes" id="UP000655016"/>
    </source>
</evidence>
<evidence type="ECO:0000256" key="11">
    <source>
        <dbReference type="RuleBase" id="RU003357"/>
    </source>
</evidence>
<comment type="subcellular location">
    <subcellularLocation>
        <location evidence="1 10">Cell outer membrane</location>
        <topology evidence="1 10">Multi-pass membrane protein</topology>
    </subcellularLocation>
</comment>
<sequence length="689" mass="79415">MKIKFTLFTALFVCQISFSQEIQKKDSITSNELSEVMVTTGTRTERVLSSLPLPMTIITSEAIIKSGVTRLNEILNEQTGIILIPDESGFEGIQMQGLDAAYTMILIDGLPLVGRSSGVLDLSRISVGNIERIEIVKGASSALYGSEAMGGVINVITKRPKKDMFGGSLSYRYATFNTSDANANLLWKKKKFAANLFANYYSTDWFDLNKSTPLPNMEGYYNSTIQPKLYYDFSEDLKLIVSNRFFNQKADNAAMIESEEYKGDAEENEWNSQIKLEHKWNPKIYSEYEFYTTNYKNDSFLKDENNVIFEEAYYNQWLFRPEVRTTFSINEDKLTAGIGLNYESLDRTYFDQNVDFNSQYVFVQYDYNPSEKWNILAGFRYDNHSEYASQLSPKLAVNYKINPNFSLKGSVGYGYKAPDFRQLFFDFTNPSVGYTVVGYNVAKARLDEFEEQGQLLSRVSGISFDKPLEAESSVNFNFGSFYKRNKLRMDINAFYNSIDNLIDTQVVAQKNNSQNVFSYFNINQIFTYGIEYNSTYSFTKEFSLSLGYQYLIAKNKEVLDNFEDYQYIRNSELQTVQINKSDYFGAYNRSKHTANVKILYTIPKIKTDINLRVIYRSKYGMFDTNGNNILDKYDKFVNDYFITNLSISNNISDKLMLQVGANNLLDYTDPEQIPNLAGRQFFARIQYNF</sequence>
<evidence type="ECO:0000256" key="8">
    <source>
        <dbReference type="ARBA" id="ARBA00023170"/>
    </source>
</evidence>
<evidence type="ECO:0000313" key="14">
    <source>
        <dbReference type="EMBL" id="GGF08846.1"/>
    </source>
</evidence>
<keyword evidence="9 10" id="KW-0998">Cell outer membrane</keyword>
<proteinExistence type="inferred from homology"/>
<dbReference type="InterPro" id="IPR036942">
    <property type="entry name" value="Beta-barrel_TonB_sf"/>
</dbReference>
<protein>
    <submittedName>
        <fullName evidence="14">TonB-dependent receptor</fullName>
    </submittedName>
</protein>
<reference evidence="15" key="1">
    <citation type="journal article" date="2019" name="Int. J. Syst. Evol. Microbiol.">
        <title>The Global Catalogue of Microorganisms (GCM) 10K type strain sequencing project: providing services to taxonomists for standard genome sequencing and annotation.</title>
        <authorList>
            <consortium name="The Broad Institute Genomics Platform"/>
            <consortium name="The Broad Institute Genome Sequencing Center for Infectious Disease"/>
            <person name="Wu L."/>
            <person name="Ma J."/>
        </authorList>
    </citation>
    <scope>NUCLEOTIDE SEQUENCE [LARGE SCALE GENOMIC DNA]</scope>
    <source>
        <strain evidence="15">CGMCC 1.16060</strain>
    </source>
</reference>
<dbReference type="PANTHER" id="PTHR30069:SF29">
    <property type="entry name" value="HEMOGLOBIN AND HEMOGLOBIN-HAPTOGLOBIN-BINDING PROTEIN 1-RELATED"/>
    <property type="match status" value="1"/>
</dbReference>
<dbReference type="InterPro" id="IPR000531">
    <property type="entry name" value="Beta-barrel_TonB"/>
</dbReference>
<evidence type="ECO:0000256" key="9">
    <source>
        <dbReference type="ARBA" id="ARBA00023237"/>
    </source>
</evidence>
<organism evidence="14 15">
    <name type="scientific">Flavobacterium limi</name>
    <dbReference type="NCBI Taxonomy" id="2045105"/>
    <lineage>
        <taxon>Bacteria</taxon>
        <taxon>Pseudomonadati</taxon>
        <taxon>Bacteroidota</taxon>
        <taxon>Flavobacteriia</taxon>
        <taxon>Flavobacteriales</taxon>
        <taxon>Flavobacteriaceae</taxon>
        <taxon>Flavobacterium</taxon>
    </lineage>
</organism>
<keyword evidence="2 10" id="KW-0813">Transport</keyword>
<dbReference type="Gene3D" id="2.40.170.20">
    <property type="entry name" value="TonB-dependent receptor, beta-barrel domain"/>
    <property type="match status" value="1"/>
</dbReference>
<dbReference type="InterPro" id="IPR012910">
    <property type="entry name" value="Plug_dom"/>
</dbReference>
<name>A0ABQ1U3I9_9FLAO</name>
<dbReference type="Pfam" id="PF07715">
    <property type="entry name" value="Plug"/>
    <property type="match status" value="1"/>
</dbReference>
<feature type="domain" description="TonB-dependent receptor plug" evidence="13">
    <location>
        <begin position="49"/>
        <end position="152"/>
    </location>
</feature>
<gene>
    <name evidence="14" type="ORF">GCM10011518_17560</name>
</gene>
<comment type="similarity">
    <text evidence="10 11">Belongs to the TonB-dependent receptor family.</text>
</comment>
<accession>A0ABQ1U3I9</accession>
<keyword evidence="15" id="KW-1185">Reference proteome</keyword>
<evidence type="ECO:0000256" key="2">
    <source>
        <dbReference type="ARBA" id="ARBA00022448"/>
    </source>
</evidence>
<keyword evidence="8 14" id="KW-0675">Receptor</keyword>
<dbReference type="EMBL" id="BMKP01000003">
    <property type="protein sequence ID" value="GGF08846.1"/>
    <property type="molecule type" value="Genomic_DNA"/>
</dbReference>
<evidence type="ECO:0000256" key="6">
    <source>
        <dbReference type="ARBA" id="ARBA00023077"/>
    </source>
</evidence>
<dbReference type="InterPro" id="IPR039426">
    <property type="entry name" value="TonB-dep_rcpt-like"/>
</dbReference>
<comment type="caution">
    <text evidence="14">The sequence shown here is derived from an EMBL/GenBank/DDBJ whole genome shotgun (WGS) entry which is preliminary data.</text>
</comment>
<evidence type="ECO:0000259" key="13">
    <source>
        <dbReference type="Pfam" id="PF07715"/>
    </source>
</evidence>
<dbReference type="Gene3D" id="2.170.130.10">
    <property type="entry name" value="TonB-dependent receptor, plug domain"/>
    <property type="match status" value="1"/>
</dbReference>
<evidence type="ECO:0000256" key="4">
    <source>
        <dbReference type="ARBA" id="ARBA00022692"/>
    </source>
</evidence>
<evidence type="ECO:0000256" key="1">
    <source>
        <dbReference type="ARBA" id="ARBA00004571"/>
    </source>
</evidence>
<dbReference type="Proteomes" id="UP000655016">
    <property type="component" value="Unassembled WGS sequence"/>
</dbReference>
<keyword evidence="3 10" id="KW-1134">Transmembrane beta strand</keyword>
<evidence type="ECO:0000259" key="12">
    <source>
        <dbReference type="Pfam" id="PF00593"/>
    </source>
</evidence>
<keyword evidence="6 11" id="KW-0798">TonB box</keyword>
<dbReference type="CDD" id="cd01347">
    <property type="entry name" value="ligand_gated_channel"/>
    <property type="match status" value="1"/>
</dbReference>
<evidence type="ECO:0000256" key="3">
    <source>
        <dbReference type="ARBA" id="ARBA00022452"/>
    </source>
</evidence>
<feature type="domain" description="TonB-dependent receptor-like beta-barrel" evidence="12">
    <location>
        <begin position="263"/>
        <end position="664"/>
    </location>
</feature>
<keyword evidence="7 10" id="KW-0472">Membrane</keyword>
<dbReference type="InterPro" id="IPR037066">
    <property type="entry name" value="Plug_dom_sf"/>
</dbReference>
<keyword evidence="5" id="KW-0732">Signal</keyword>
<dbReference type="PANTHER" id="PTHR30069">
    <property type="entry name" value="TONB-DEPENDENT OUTER MEMBRANE RECEPTOR"/>
    <property type="match status" value="1"/>
</dbReference>
<dbReference type="SUPFAM" id="SSF56935">
    <property type="entry name" value="Porins"/>
    <property type="match status" value="1"/>
</dbReference>
<evidence type="ECO:0000256" key="7">
    <source>
        <dbReference type="ARBA" id="ARBA00023136"/>
    </source>
</evidence>
<dbReference type="RefSeq" id="WP_163393879.1">
    <property type="nucleotide sequence ID" value="NZ_BMKP01000003.1"/>
</dbReference>
<dbReference type="PROSITE" id="PS52016">
    <property type="entry name" value="TONB_DEPENDENT_REC_3"/>
    <property type="match status" value="1"/>
</dbReference>